<accession>A0A7C4NNN8</accession>
<dbReference type="EMBL" id="DTBP01000015">
    <property type="protein sequence ID" value="HGQ73884.1"/>
    <property type="molecule type" value="Genomic_DNA"/>
</dbReference>
<name>A0A7C4NNN8_STAMA</name>
<keyword evidence="2 3" id="KW-0687">Ribonucleoprotein</keyword>
<dbReference type="GO" id="GO:0003735">
    <property type="term" value="F:structural constituent of ribosome"/>
    <property type="evidence" value="ECO:0007669"/>
    <property type="project" value="InterPro"/>
</dbReference>
<dbReference type="PANTHER" id="PTHR10496">
    <property type="entry name" value="40S RIBOSOMAL PROTEIN S24"/>
    <property type="match status" value="1"/>
</dbReference>
<dbReference type="EMBL" id="DTBE01000103">
    <property type="protein sequence ID" value="HGQ59861.1"/>
    <property type="molecule type" value="Genomic_DNA"/>
</dbReference>
<dbReference type="InterPro" id="IPR012677">
    <property type="entry name" value="Nucleotide-bd_a/b_plait_sf"/>
</dbReference>
<organism evidence="5">
    <name type="scientific">Staphylothermus marinus</name>
    <dbReference type="NCBI Taxonomy" id="2280"/>
    <lineage>
        <taxon>Archaea</taxon>
        <taxon>Thermoproteota</taxon>
        <taxon>Thermoprotei</taxon>
        <taxon>Desulfurococcales</taxon>
        <taxon>Desulfurococcaceae</taxon>
        <taxon>Staphylothermus</taxon>
    </lineage>
</organism>
<dbReference type="AlphaFoldDB" id="A0A7C4NNN8"/>
<sequence>MSLNSSEWCGILSKKEIKIGEYSGEVVVENYNKLIRRREVLIKLYHIGVGTPSRNLVRNEIARIYGVDPSQIYVKKIESVYGVGVTEIHVHIYDDSKRASIFEPEYLIKRHG</sequence>
<dbReference type="SUPFAM" id="SSF54189">
    <property type="entry name" value="Ribosomal proteins S24e, L23 and L15e"/>
    <property type="match status" value="1"/>
</dbReference>
<evidence type="ECO:0000313" key="5">
    <source>
        <dbReference type="EMBL" id="HGQ73884.1"/>
    </source>
</evidence>
<evidence type="ECO:0000256" key="3">
    <source>
        <dbReference type="HAMAP-Rule" id="MF_00545"/>
    </source>
</evidence>
<comment type="similarity">
    <text evidence="3">Belongs to the eukaryotic ribosomal protein eS24 family.</text>
</comment>
<protein>
    <recommendedName>
        <fullName evidence="3">Small ribosomal subunit protein eS24</fullName>
    </recommendedName>
</protein>
<dbReference type="InterPro" id="IPR012678">
    <property type="entry name" value="Ribosomal_uL23/eL15/eS24_sf"/>
</dbReference>
<proteinExistence type="inferred from homology"/>
<gene>
    <name evidence="3" type="primary">rps24e</name>
    <name evidence="4" type="ORF">ENU09_04025</name>
    <name evidence="5" type="ORF">ENU20_02260</name>
</gene>
<evidence type="ECO:0000313" key="4">
    <source>
        <dbReference type="EMBL" id="HGQ59861.1"/>
    </source>
</evidence>
<evidence type="ECO:0000256" key="2">
    <source>
        <dbReference type="ARBA" id="ARBA00023274"/>
    </source>
</evidence>
<dbReference type="InterPro" id="IPR001976">
    <property type="entry name" value="Ribosomal_eS24"/>
</dbReference>
<evidence type="ECO:0000256" key="1">
    <source>
        <dbReference type="ARBA" id="ARBA00022980"/>
    </source>
</evidence>
<keyword evidence="1 3" id="KW-0689">Ribosomal protein</keyword>
<dbReference type="Gene3D" id="3.30.70.330">
    <property type="match status" value="1"/>
</dbReference>
<dbReference type="HAMAP" id="MF_00545">
    <property type="entry name" value="Ribosomal_eS24"/>
    <property type="match status" value="1"/>
</dbReference>
<dbReference type="GO" id="GO:1990904">
    <property type="term" value="C:ribonucleoprotein complex"/>
    <property type="evidence" value="ECO:0007669"/>
    <property type="project" value="UniProtKB-KW"/>
</dbReference>
<comment type="caution">
    <text evidence="5">The sequence shown here is derived from an EMBL/GenBank/DDBJ whole genome shotgun (WGS) entry which is preliminary data.</text>
</comment>
<reference evidence="5" key="1">
    <citation type="journal article" date="2020" name="mSystems">
        <title>Genome- and Community-Level Interaction Insights into Carbon Utilization and Element Cycling Functions of Hydrothermarchaeota in Hydrothermal Sediment.</title>
        <authorList>
            <person name="Zhou Z."/>
            <person name="Liu Y."/>
            <person name="Xu W."/>
            <person name="Pan J."/>
            <person name="Luo Z.H."/>
            <person name="Li M."/>
        </authorList>
    </citation>
    <scope>NUCLEOTIDE SEQUENCE [LARGE SCALE GENOMIC DNA]</scope>
    <source>
        <strain evidence="4">SpSt-638</strain>
        <strain evidence="5">SpSt-648</strain>
    </source>
</reference>
<dbReference type="GO" id="GO:0005840">
    <property type="term" value="C:ribosome"/>
    <property type="evidence" value="ECO:0007669"/>
    <property type="project" value="UniProtKB-KW"/>
</dbReference>
<dbReference type="Pfam" id="PF01282">
    <property type="entry name" value="Ribosomal_S24e"/>
    <property type="match status" value="1"/>
</dbReference>
<dbReference type="GO" id="GO:0006412">
    <property type="term" value="P:translation"/>
    <property type="evidence" value="ECO:0007669"/>
    <property type="project" value="UniProtKB-UniRule"/>
</dbReference>